<gene>
    <name evidence="1" type="ORF">A3B54_03910</name>
</gene>
<name>A0A1F5H439_9BACT</name>
<protein>
    <submittedName>
        <fullName evidence="1">Uncharacterized protein</fullName>
    </submittedName>
</protein>
<organism evidence="1 2">
    <name type="scientific">Candidatus Curtissbacteria bacterium RIFCSPLOWO2_01_FULL_42_50</name>
    <dbReference type="NCBI Taxonomy" id="1797730"/>
    <lineage>
        <taxon>Bacteria</taxon>
        <taxon>Candidatus Curtissiibacteriota</taxon>
    </lineage>
</organism>
<evidence type="ECO:0000313" key="1">
    <source>
        <dbReference type="EMBL" id="OGD98804.1"/>
    </source>
</evidence>
<proteinExistence type="predicted"/>
<accession>A0A1F5H439</accession>
<dbReference type="AlphaFoldDB" id="A0A1F5H439"/>
<reference evidence="1 2" key="1">
    <citation type="journal article" date="2016" name="Nat. Commun.">
        <title>Thousands of microbial genomes shed light on interconnected biogeochemical processes in an aquifer system.</title>
        <authorList>
            <person name="Anantharaman K."/>
            <person name="Brown C.T."/>
            <person name="Hug L.A."/>
            <person name="Sharon I."/>
            <person name="Castelle C.J."/>
            <person name="Probst A.J."/>
            <person name="Thomas B.C."/>
            <person name="Singh A."/>
            <person name="Wilkins M.J."/>
            <person name="Karaoz U."/>
            <person name="Brodie E.L."/>
            <person name="Williams K.H."/>
            <person name="Hubbard S.S."/>
            <person name="Banfield J.F."/>
        </authorList>
    </citation>
    <scope>NUCLEOTIDE SEQUENCE [LARGE SCALE GENOMIC DNA]</scope>
</reference>
<dbReference type="EMBL" id="MFBT01000031">
    <property type="protein sequence ID" value="OGD98804.1"/>
    <property type="molecule type" value="Genomic_DNA"/>
</dbReference>
<comment type="caution">
    <text evidence="1">The sequence shown here is derived from an EMBL/GenBank/DDBJ whole genome shotgun (WGS) entry which is preliminary data.</text>
</comment>
<dbReference type="Proteomes" id="UP000177039">
    <property type="component" value="Unassembled WGS sequence"/>
</dbReference>
<sequence>MSQAQAFSVCIRCGKTRIFMTRWKDRGESGKGTVVTHEESRCPDRQCQKIVDEKFQEMKDRRTQAEERKKAVVLERSLAKKAKLPITP</sequence>
<evidence type="ECO:0000313" key="2">
    <source>
        <dbReference type="Proteomes" id="UP000177039"/>
    </source>
</evidence>